<dbReference type="EMBL" id="CAMKVN010007967">
    <property type="protein sequence ID" value="CAI2192035.1"/>
    <property type="molecule type" value="Genomic_DNA"/>
</dbReference>
<proteinExistence type="predicted"/>
<organism evidence="1 2">
    <name type="scientific">Funneliformis geosporum</name>
    <dbReference type="NCBI Taxonomy" id="1117311"/>
    <lineage>
        <taxon>Eukaryota</taxon>
        <taxon>Fungi</taxon>
        <taxon>Fungi incertae sedis</taxon>
        <taxon>Mucoromycota</taxon>
        <taxon>Glomeromycotina</taxon>
        <taxon>Glomeromycetes</taxon>
        <taxon>Glomerales</taxon>
        <taxon>Glomeraceae</taxon>
        <taxon>Funneliformis</taxon>
    </lineage>
</organism>
<dbReference type="AlphaFoldDB" id="A0A9W4T6D8"/>
<name>A0A9W4T6D8_9GLOM</name>
<accession>A0A9W4T6D8</accession>
<comment type="caution">
    <text evidence="1">The sequence shown here is derived from an EMBL/GenBank/DDBJ whole genome shotgun (WGS) entry which is preliminary data.</text>
</comment>
<evidence type="ECO:0000313" key="2">
    <source>
        <dbReference type="Proteomes" id="UP001153678"/>
    </source>
</evidence>
<protein>
    <submittedName>
        <fullName evidence="1">15111_t:CDS:1</fullName>
    </submittedName>
</protein>
<dbReference type="OrthoDB" id="2359729at2759"/>
<gene>
    <name evidence="1" type="ORF">FWILDA_LOCUS15373</name>
</gene>
<sequence>MEDTSQKKVANRPIRSDLNIFNELKRLPDPIPGLDNHYMSFSEVYEMKITEQYCPSLQNKKSQNIPIMSAQFGKNVWTVIKCVKCNKPRVLYACRKLSEEEYLLLQSFLETVEYICGISFKGLTELSFSKSICNDTDEKENEVISHEQETDSIAELFKLDIIQIGNELPFCEECHTKTGEKRKMERRLDIVL</sequence>
<evidence type="ECO:0000313" key="1">
    <source>
        <dbReference type="EMBL" id="CAI2192035.1"/>
    </source>
</evidence>
<reference evidence="1" key="1">
    <citation type="submission" date="2022-08" db="EMBL/GenBank/DDBJ databases">
        <authorList>
            <person name="Kallberg Y."/>
            <person name="Tangrot J."/>
            <person name="Rosling A."/>
        </authorList>
    </citation>
    <scope>NUCLEOTIDE SEQUENCE</scope>
    <source>
        <strain evidence="1">Wild A</strain>
    </source>
</reference>
<keyword evidence="2" id="KW-1185">Reference proteome</keyword>
<dbReference type="Proteomes" id="UP001153678">
    <property type="component" value="Unassembled WGS sequence"/>
</dbReference>